<reference evidence="3" key="1">
    <citation type="journal article" date="2020" name="mSystems">
        <title>Genome- and Community-Level Interaction Insights into Carbon Utilization and Element Cycling Functions of Hydrothermarchaeota in Hydrothermal Sediment.</title>
        <authorList>
            <person name="Zhou Z."/>
            <person name="Liu Y."/>
            <person name="Xu W."/>
            <person name="Pan J."/>
            <person name="Luo Z.H."/>
            <person name="Li M."/>
        </authorList>
    </citation>
    <scope>NUCLEOTIDE SEQUENCE [LARGE SCALE GENOMIC DNA]</scope>
    <source>
        <strain evidence="3">HyVt-489</strain>
    </source>
</reference>
<name>A0A7C3C5M8_9PROT</name>
<sequence>MSTYLPRKIRYIALFTSVMISACTTTQQPVAPPPPKPVVTTPTPPPPLSITQRPISERVQEPLVKGAANHAVLMQQILSIPDQTVSEPTDLNAIMDGLAQVFSPSLGPALIGYGSLVAVQNTEFSEGVLERARYQGIDSVIYQLYSDPNYAASLPGASSAGKDIQSAWASDVAAIGRTGAHIKSLSYDLQKQKSWKKMRADSRPERLRSLENAKSLRYEAPYQTRSEIAKIGTLRASDNDTAQKRQKFWQTYGRNAPPISQTFATQYQSVMHRKALTLSALEILGASGNDSKTWIDNYMTSPRLNRCITTARLNTAQCIAAGHYKYEDAFCIAEHELKEISNCLTKSIL</sequence>
<dbReference type="EMBL" id="DRMN01000249">
    <property type="protein sequence ID" value="HFB55028.1"/>
    <property type="molecule type" value="Genomic_DNA"/>
</dbReference>
<evidence type="ECO:0000256" key="1">
    <source>
        <dbReference type="SAM" id="MobiDB-lite"/>
    </source>
</evidence>
<comment type="caution">
    <text evidence="3">The sequence shown here is derived from an EMBL/GenBank/DDBJ whole genome shotgun (WGS) entry which is preliminary data.</text>
</comment>
<dbReference type="AlphaFoldDB" id="A0A7C3C5M8"/>
<organism evidence="3">
    <name type="scientific">Hellea balneolensis</name>
    <dbReference type="NCBI Taxonomy" id="287478"/>
    <lineage>
        <taxon>Bacteria</taxon>
        <taxon>Pseudomonadati</taxon>
        <taxon>Pseudomonadota</taxon>
        <taxon>Alphaproteobacteria</taxon>
        <taxon>Maricaulales</taxon>
        <taxon>Robiginitomaculaceae</taxon>
        <taxon>Hellea</taxon>
    </lineage>
</organism>
<feature type="region of interest" description="Disordered" evidence="1">
    <location>
        <begin position="27"/>
        <end position="48"/>
    </location>
</feature>
<evidence type="ECO:0000313" key="3">
    <source>
        <dbReference type="EMBL" id="HFB55028.1"/>
    </source>
</evidence>
<feature type="signal peptide" evidence="2">
    <location>
        <begin position="1"/>
        <end position="22"/>
    </location>
</feature>
<dbReference type="Proteomes" id="UP000886042">
    <property type="component" value="Unassembled WGS sequence"/>
</dbReference>
<gene>
    <name evidence="3" type="ORF">ENJ46_03810</name>
</gene>
<keyword evidence="2" id="KW-0732">Signal</keyword>
<accession>A0A7C3C5M8</accession>
<dbReference type="PROSITE" id="PS51257">
    <property type="entry name" value="PROKAR_LIPOPROTEIN"/>
    <property type="match status" value="1"/>
</dbReference>
<protein>
    <recommendedName>
        <fullName evidence="4">DUF4034 domain-containing protein</fullName>
    </recommendedName>
</protein>
<feature type="chain" id="PRO_5028121771" description="DUF4034 domain-containing protein" evidence="2">
    <location>
        <begin position="23"/>
        <end position="349"/>
    </location>
</feature>
<proteinExistence type="predicted"/>
<feature type="compositionally biased region" description="Pro residues" evidence="1">
    <location>
        <begin position="30"/>
        <end position="48"/>
    </location>
</feature>
<evidence type="ECO:0000256" key="2">
    <source>
        <dbReference type="SAM" id="SignalP"/>
    </source>
</evidence>
<evidence type="ECO:0008006" key="4">
    <source>
        <dbReference type="Google" id="ProtNLM"/>
    </source>
</evidence>